<gene>
    <name evidence="6" type="ORF">N7U68_04380</name>
</gene>
<dbReference type="InterPro" id="IPR036390">
    <property type="entry name" value="WH_DNA-bd_sf"/>
</dbReference>
<feature type="domain" description="HTH lysR-type" evidence="5">
    <location>
        <begin position="6"/>
        <end position="63"/>
    </location>
</feature>
<dbReference type="Proteomes" id="UP001064087">
    <property type="component" value="Chromosome"/>
</dbReference>
<evidence type="ECO:0000256" key="4">
    <source>
        <dbReference type="ARBA" id="ARBA00023163"/>
    </source>
</evidence>
<sequence>MKRSSLSLKWLEVFQLAARSGSVQTVAEETGLSVSTVSHHIRALETALGVSLLDHRRRPMNVTPAGALFLRSVDDALLLLRKAETEARSGSLPEMRALALALIEDFDSEIAPELARILTGAMPNCEFRHLTRPSHEILGLLRNREIDIGVATRPQFDQPDLIEHPLLRDPFVLAVPATQQIAPEDYLAGRCPLPLLRYAKSLIIGAQIEAQLRRLRSDLPNQFQFESNQSMMGLVAEGSGWAITTPLNYMRARRFHRQITLIPFPGKGFARYISVFTSDVHSDAVTDTVAGTLRRLVQARAVDPAVERMPWLQGLFALSTDGDTPKGS</sequence>
<evidence type="ECO:0000256" key="2">
    <source>
        <dbReference type="ARBA" id="ARBA00023015"/>
    </source>
</evidence>
<evidence type="ECO:0000259" key="5">
    <source>
        <dbReference type="PROSITE" id="PS50931"/>
    </source>
</evidence>
<dbReference type="SUPFAM" id="SSF46785">
    <property type="entry name" value="Winged helix' DNA-binding domain"/>
    <property type="match status" value="1"/>
</dbReference>
<dbReference type="EMBL" id="CP106738">
    <property type="protein sequence ID" value="UXX83903.1"/>
    <property type="molecule type" value="Genomic_DNA"/>
</dbReference>
<proteinExistence type="inferred from homology"/>
<dbReference type="PANTHER" id="PTHR30346">
    <property type="entry name" value="TRANSCRIPTIONAL DUAL REGULATOR HCAR-RELATED"/>
    <property type="match status" value="1"/>
</dbReference>
<evidence type="ECO:0000256" key="3">
    <source>
        <dbReference type="ARBA" id="ARBA00023125"/>
    </source>
</evidence>
<keyword evidence="2" id="KW-0805">Transcription regulation</keyword>
<evidence type="ECO:0000313" key="6">
    <source>
        <dbReference type="EMBL" id="UXX83903.1"/>
    </source>
</evidence>
<keyword evidence="3" id="KW-0238">DNA-binding</keyword>
<accession>A0ABY6DCT2</accession>
<keyword evidence="4" id="KW-0804">Transcription</keyword>
<dbReference type="CDD" id="cd05466">
    <property type="entry name" value="PBP2_LTTR_substrate"/>
    <property type="match status" value="1"/>
</dbReference>
<dbReference type="Gene3D" id="1.10.10.10">
    <property type="entry name" value="Winged helix-like DNA-binding domain superfamily/Winged helix DNA-binding domain"/>
    <property type="match status" value="1"/>
</dbReference>
<evidence type="ECO:0000256" key="1">
    <source>
        <dbReference type="ARBA" id="ARBA00009437"/>
    </source>
</evidence>
<dbReference type="Pfam" id="PF03466">
    <property type="entry name" value="LysR_substrate"/>
    <property type="match status" value="1"/>
</dbReference>
<dbReference type="RefSeq" id="WP_263048357.1">
    <property type="nucleotide sequence ID" value="NZ_CP106738.1"/>
</dbReference>
<name>A0ABY6DCT2_9RHOB</name>
<dbReference type="SUPFAM" id="SSF53850">
    <property type="entry name" value="Periplasmic binding protein-like II"/>
    <property type="match status" value="1"/>
</dbReference>
<dbReference type="PANTHER" id="PTHR30346:SF28">
    <property type="entry name" value="HTH-TYPE TRANSCRIPTIONAL REGULATOR CYNR"/>
    <property type="match status" value="1"/>
</dbReference>
<dbReference type="InterPro" id="IPR000847">
    <property type="entry name" value="LysR_HTH_N"/>
</dbReference>
<dbReference type="PROSITE" id="PS50931">
    <property type="entry name" value="HTH_LYSR"/>
    <property type="match status" value="1"/>
</dbReference>
<keyword evidence="7" id="KW-1185">Reference proteome</keyword>
<dbReference type="Gene3D" id="3.40.190.10">
    <property type="entry name" value="Periplasmic binding protein-like II"/>
    <property type="match status" value="2"/>
</dbReference>
<dbReference type="InterPro" id="IPR005119">
    <property type="entry name" value="LysR_subst-bd"/>
</dbReference>
<evidence type="ECO:0000313" key="7">
    <source>
        <dbReference type="Proteomes" id="UP001064087"/>
    </source>
</evidence>
<protein>
    <submittedName>
        <fullName evidence="6">LysR family transcriptional regulator</fullName>
    </submittedName>
</protein>
<dbReference type="InterPro" id="IPR036388">
    <property type="entry name" value="WH-like_DNA-bd_sf"/>
</dbReference>
<reference evidence="6" key="1">
    <citation type="submission" date="2022-10" db="EMBL/GenBank/DDBJ databases">
        <title>Roseovarius pelagicus sp. nov., isolated from Arctic seawater.</title>
        <authorList>
            <person name="Hong Y.W."/>
            <person name="Hwang C.Y."/>
        </authorList>
    </citation>
    <scope>NUCLEOTIDE SEQUENCE</scope>
    <source>
        <strain evidence="6">HL-MP18</strain>
    </source>
</reference>
<dbReference type="Pfam" id="PF00126">
    <property type="entry name" value="HTH_1"/>
    <property type="match status" value="1"/>
</dbReference>
<comment type="similarity">
    <text evidence="1">Belongs to the LysR transcriptional regulatory family.</text>
</comment>
<organism evidence="6 7">
    <name type="scientific">Roseovarius pelagicus</name>
    <dbReference type="NCBI Taxonomy" id="2980108"/>
    <lineage>
        <taxon>Bacteria</taxon>
        <taxon>Pseudomonadati</taxon>
        <taxon>Pseudomonadota</taxon>
        <taxon>Alphaproteobacteria</taxon>
        <taxon>Rhodobacterales</taxon>
        <taxon>Roseobacteraceae</taxon>
        <taxon>Roseovarius</taxon>
    </lineage>
</organism>